<dbReference type="Pfam" id="PF05239">
    <property type="entry name" value="PRC"/>
    <property type="match status" value="1"/>
</dbReference>
<comment type="caution">
    <text evidence="2">The sequence shown here is derived from an EMBL/GenBank/DDBJ whole genome shotgun (WGS) entry which is preliminary data.</text>
</comment>
<proteinExistence type="predicted"/>
<dbReference type="Gene3D" id="2.30.30.240">
    <property type="entry name" value="PRC-barrel domain"/>
    <property type="match status" value="1"/>
</dbReference>
<organism evidence="2 4">
    <name type="scientific">Paenirhodobacter populi</name>
    <dbReference type="NCBI Taxonomy" id="2306993"/>
    <lineage>
        <taxon>Bacteria</taxon>
        <taxon>Pseudomonadati</taxon>
        <taxon>Pseudomonadota</taxon>
        <taxon>Alphaproteobacteria</taxon>
        <taxon>Rhodobacterales</taxon>
        <taxon>Rhodobacter group</taxon>
        <taxon>Paenirhodobacter</taxon>
    </lineage>
</organism>
<protein>
    <submittedName>
        <fullName evidence="2">PRC-barrel domain containing protein</fullName>
    </submittedName>
</protein>
<dbReference type="EMBL" id="SAUX01000022">
    <property type="protein sequence ID" value="RWR27384.1"/>
    <property type="molecule type" value="Genomic_DNA"/>
</dbReference>
<dbReference type="EMBL" id="SAUZ01000027">
    <property type="protein sequence ID" value="RWR17504.1"/>
    <property type="molecule type" value="Genomic_DNA"/>
</dbReference>
<reference evidence="4 5" key="1">
    <citation type="submission" date="2019-01" db="EMBL/GenBank/DDBJ databases">
        <title>Sinorhodobacter populi sp. nov. isolated from the symptomatic bark tissue of Populus euramericana canker.</title>
        <authorList>
            <person name="Xu G."/>
        </authorList>
    </citation>
    <scope>NUCLEOTIDE SEQUENCE [LARGE SCALE GENOMIC DNA]</scope>
    <source>
        <strain evidence="3 5">D19-10-3-21</strain>
        <strain evidence="2 4">SK2B-1</strain>
    </source>
</reference>
<reference evidence="4 5" key="2">
    <citation type="submission" date="2019-01" db="EMBL/GenBank/DDBJ databases">
        <authorList>
            <person name="Li Y."/>
        </authorList>
    </citation>
    <scope>NUCLEOTIDE SEQUENCE [LARGE SCALE GENOMIC DNA]</scope>
    <source>
        <strain evidence="3 5">D19-10-3-21</strain>
        <strain evidence="2 4">SK2B-1</strain>
    </source>
</reference>
<dbReference type="SUPFAM" id="SSF50346">
    <property type="entry name" value="PRC-barrel domain"/>
    <property type="match status" value="1"/>
</dbReference>
<dbReference type="OrthoDB" id="7876889at2"/>
<evidence type="ECO:0000313" key="2">
    <source>
        <dbReference type="EMBL" id="RWR17504.1"/>
    </source>
</evidence>
<evidence type="ECO:0000313" key="5">
    <source>
        <dbReference type="Proteomes" id="UP000285295"/>
    </source>
</evidence>
<dbReference type="Proteomes" id="UP000285295">
    <property type="component" value="Unassembled WGS sequence"/>
</dbReference>
<dbReference type="InterPro" id="IPR027275">
    <property type="entry name" value="PRC-brl_dom"/>
</dbReference>
<dbReference type="AlphaFoldDB" id="A0A443JAK4"/>
<name>A0A443JAK4_9RHOB</name>
<dbReference type="Proteomes" id="UP000284476">
    <property type="component" value="Unassembled WGS sequence"/>
</dbReference>
<evidence type="ECO:0000313" key="4">
    <source>
        <dbReference type="Proteomes" id="UP000284476"/>
    </source>
</evidence>
<accession>A0A443K3P3</accession>
<evidence type="ECO:0000259" key="1">
    <source>
        <dbReference type="Pfam" id="PF05239"/>
    </source>
</evidence>
<accession>A0A443JAK4</accession>
<feature type="domain" description="PRC-barrel" evidence="1">
    <location>
        <begin position="23"/>
        <end position="84"/>
    </location>
</feature>
<dbReference type="InterPro" id="IPR011033">
    <property type="entry name" value="PRC_barrel-like_sf"/>
</dbReference>
<evidence type="ECO:0000313" key="3">
    <source>
        <dbReference type="EMBL" id="RWR27384.1"/>
    </source>
</evidence>
<sequence>MLSAQPSFVPPAGYSLSEKGTVTGDQLKGVGLYSSSDEEIGKVADVELGVDGAATNIIVDVGGFLGIGAKPVALDLSEIAVYKHENGDLRAYTHLTKEQLTSLPEYHAPK</sequence>
<gene>
    <name evidence="2" type="ORF">D2T30_18815</name>
    <name evidence="3" type="ORF">D2T31_17100</name>
</gene>